<protein>
    <submittedName>
        <fullName evidence="2">Uncharacterized protein</fullName>
    </submittedName>
</protein>
<dbReference type="OrthoDB" id="438052at2759"/>
<evidence type="ECO:0000313" key="2">
    <source>
        <dbReference type="EMBL" id="PNY18290.1"/>
    </source>
</evidence>
<reference evidence="2 3" key="1">
    <citation type="submission" date="2017-08" db="EMBL/GenBank/DDBJ databases">
        <title>Harnessing the power of phylogenomics to disentangle the directionality and signatures of interkingdom host jumping in the parasitic fungal genus Tolypocladium.</title>
        <authorList>
            <person name="Quandt C.A."/>
            <person name="Patterson W."/>
            <person name="Spatafora J.W."/>
        </authorList>
    </citation>
    <scope>NUCLEOTIDE SEQUENCE [LARGE SCALE GENOMIC DNA]</scope>
    <source>
        <strain evidence="2 3">CBS 113982</strain>
    </source>
</reference>
<gene>
    <name evidence="2" type="ORF">TCAP_07577</name>
</gene>
<proteinExistence type="predicted"/>
<dbReference type="AlphaFoldDB" id="A0A2K3PSN1"/>
<feature type="region of interest" description="Disordered" evidence="1">
    <location>
        <begin position="40"/>
        <end position="66"/>
    </location>
</feature>
<keyword evidence="3" id="KW-1185">Reference proteome</keyword>
<evidence type="ECO:0000313" key="3">
    <source>
        <dbReference type="Proteomes" id="UP000236621"/>
    </source>
</evidence>
<dbReference type="EMBL" id="NRSZ01001315">
    <property type="protein sequence ID" value="PNY18290.1"/>
    <property type="molecule type" value="Genomic_DNA"/>
</dbReference>
<organism evidence="2 3">
    <name type="scientific">Tolypocladium capitatum</name>
    <dbReference type="NCBI Taxonomy" id="45235"/>
    <lineage>
        <taxon>Eukaryota</taxon>
        <taxon>Fungi</taxon>
        <taxon>Dikarya</taxon>
        <taxon>Ascomycota</taxon>
        <taxon>Pezizomycotina</taxon>
        <taxon>Sordariomycetes</taxon>
        <taxon>Hypocreomycetidae</taxon>
        <taxon>Hypocreales</taxon>
        <taxon>Ophiocordycipitaceae</taxon>
        <taxon>Tolypocladium</taxon>
    </lineage>
</organism>
<accession>A0A2K3PSN1</accession>
<comment type="caution">
    <text evidence="2">The sequence shown here is derived from an EMBL/GenBank/DDBJ whole genome shotgun (WGS) entry which is preliminary data.</text>
</comment>
<name>A0A2K3PSN1_9HYPO</name>
<dbReference type="Proteomes" id="UP000236621">
    <property type="component" value="Unassembled WGS sequence"/>
</dbReference>
<evidence type="ECO:0000256" key="1">
    <source>
        <dbReference type="SAM" id="MobiDB-lite"/>
    </source>
</evidence>
<sequence>MTTAVAGCGLHRARAAAYSRRLADPRGGPKRRFYTFAKPPPSRAVFPYQTPLSPGPGRARPHPCPKSPTCQAPSHSSCATWLCPPTQVAEWGPDPGPAHVVEPSCSLIASFGFCAQRLSV</sequence>